<gene>
    <name evidence="1" type="ORF">MGWOODY_Tha490</name>
</gene>
<dbReference type="EMBL" id="CZQC01000018">
    <property type="protein sequence ID" value="CUS40535.1"/>
    <property type="molecule type" value="Genomic_DNA"/>
</dbReference>
<evidence type="ECO:0000313" key="1">
    <source>
        <dbReference type="EMBL" id="CUS40535.1"/>
    </source>
</evidence>
<reference evidence="1" key="1">
    <citation type="submission" date="2015-10" db="EMBL/GenBank/DDBJ databases">
        <authorList>
            <person name="Gilbert D.G."/>
        </authorList>
    </citation>
    <scope>NUCLEOTIDE SEQUENCE</scope>
</reference>
<organism evidence="1">
    <name type="scientific">hydrothermal vent metagenome</name>
    <dbReference type="NCBI Taxonomy" id="652676"/>
    <lineage>
        <taxon>unclassified sequences</taxon>
        <taxon>metagenomes</taxon>
        <taxon>ecological metagenomes</taxon>
    </lineage>
</organism>
<proteinExistence type="predicted"/>
<protein>
    <submittedName>
        <fullName evidence="1">Uncharacterized protein</fullName>
    </submittedName>
</protein>
<accession>A0A160T8V0</accession>
<dbReference type="AlphaFoldDB" id="A0A160T8V0"/>
<name>A0A160T8V0_9ZZZZ</name>
<sequence>MFLFYIAEARLFLLLGRNFALSYCYLGEHFYLFDLYKAIVVPTLSKSENLL</sequence>